<dbReference type="EMBL" id="JAUDFV010000151">
    <property type="protein sequence ID" value="KAL2719038.1"/>
    <property type="molecule type" value="Genomic_DNA"/>
</dbReference>
<feature type="compositionally biased region" description="Basic and acidic residues" evidence="1">
    <location>
        <begin position="17"/>
        <end position="31"/>
    </location>
</feature>
<sequence length="60" mass="7167">MVQRLQGNNNYSFQYKKKTDTMGKKEKEKTSCQKKKKDWTKMGTIKSYLILVNHDIKLQL</sequence>
<comment type="caution">
    <text evidence="2">The sequence shown here is derived from an EMBL/GenBank/DDBJ whole genome shotgun (WGS) entry which is preliminary data.</text>
</comment>
<dbReference type="Proteomes" id="UP001607302">
    <property type="component" value="Unassembled WGS sequence"/>
</dbReference>
<name>A0ABD2AEK2_VESSQ</name>
<keyword evidence="3" id="KW-1185">Reference proteome</keyword>
<organism evidence="2 3">
    <name type="scientific">Vespula squamosa</name>
    <name type="common">Southern yellow jacket</name>
    <name type="synonym">Wasp</name>
    <dbReference type="NCBI Taxonomy" id="30214"/>
    <lineage>
        <taxon>Eukaryota</taxon>
        <taxon>Metazoa</taxon>
        <taxon>Ecdysozoa</taxon>
        <taxon>Arthropoda</taxon>
        <taxon>Hexapoda</taxon>
        <taxon>Insecta</taxon>
        <taxon>Pterygota</taxon>
        <taxon>Neoptera</taxon>
        <taxon>Endopterygota</taxon>
        <taxon>Hymenoptera</taxon>
        <taxon>Apocrita</taxon>
        <taxon>Aculeata</taxon>
        <taxon>Vespoidea</taxon>
        <taxon>Vespidae</taxon>
        <taxon>Vespinae</taxon>
        <taxon>Vespula</taxon>
    </lineage>
</organism>
<accession>A0ABD2AEK2</accession>
<protein>
    <submittedName>
        <fullName evidence="2">Uncharacterized protein</fullName>
    </submittedName>
</protein>
<evidence type="ECO:0000313" key="3">
    <source>
        <dbReference type="Proteomes" id="UP001607302"/>
    </source>
</evidence>
<reference evidence="2 3" key="1">
    <citation type="journal article" date="2024" name="Ann. Entomol. Soc. Am.">
        <title>Genomic analyses of the southern and eastern yellowjacket wasps (Hymenoptera: Vespidae) reveal evolutionary signatures of social life.</title>
        <authorList>
            <person name="Catto M.A."/>
            <person name="Caine P.B."/>
            <person name="Orr S.E."/>
            <person name="Hunt B.G."/>
            <person name="Goodisman M.A.D."/>
        </authorList>
    </citation>
    <scope>NUCLEOTIDE SEQUENCE [LARGE SCALE GENOMIC DNA]</scope>
    <source>
        <strain evidence="2">233</strain>
        <tissue evidence="2">Head and thorax</tissue>
    </source>
</reference>
<proteinExistence type="predicted"/>
<dbReference type="AlphaFoldDB" id="A0ABD2AEK2"/>
<gene>
    <name evidence="2" type="ORF">V1478_011457</name>
</gene>
<evidence type="ECO:0000256" key="1">
    <source>
        <dbReference type="SAM" id="MobiDB-lite"/>
    </source>
</evidence>
<evidence type="ECO:0000313" key="2">
    <source>
        <dbReference type="EMBL" id="KAL2719038.1"/>
    </source>
</evidence>
<feature type="region of interest" description="Disordered" evidence="1">
    <location>
        <begin position="16"/>
        <end position="36"/>
    </location>
</feature>